<evidence type="ECO:0000313" key="2">
    <source>
        <dbReference type="Proteomes" id="UP000310016"/>
    </source>
</evidence>
<accession>A0A4U0QRR4</accession>
<evidence type="ECO:0000313" key="1">
    <source>
        <dbReference type="EMBL" id="TJZ78924.1"/>
    </source>
</evidence>
<reference evidence="1 2" key="1">
    <citation type="submission" date="2019-04" db="EMBL/GenBank/DDBJ databases">
        <title>Chitiniphilus eburnea sp. nov., a novel chitinolytic bacterium isolated from aquaculture sludge.</title>
        <authorList>
            <person name="Sheng M."/>
        </authorList>
    </citation>
    <scope>NUCLEOTIDE SEQUENCE [LARGE SCALE GENOMIC DNA]</scope>
    <source>
        <strain evidence="1 2">HX-2-15</strain>
    </source>
</reference>
<keyword evidence="1" id="KW-0808">Transferase</keyword>
<dbReference type="SUPFAM" id="SSF52540">
    <property type="entry name" value="P-loop containing nucleoside triphosphate hydrolases"/>
    <property type="match status" value="1"/>
</dbReference>
<organism evidence="1 2">
    <name type="scientific">Chitiniphilus eburneus</name>
    <dbReference type="NCBI Taxonomy" id="2571148"/>
    <lineage>
        <taxon>Bacteria</taxon>
        <taxon>Pseudomonadati</taxon>
        <taxon>Pseudomonadota</taxon>
        <taxon>Betaproteobacteria</taxon>
        <taxon>Neisseriales</taxon>
        <taxon>Chitinibacteraceae</taxon>
        <taxon>Chitiniphilus</taxon>
    </lineage>
</organism>
<protein>
    <submittedName>
        <fullName evidence="1">Sulfotransferase family protein</fullName>
    </submittedName>
</protein>
<dbReference type="InterPro" id="IPR027417">
    <property type="entry name" value="P-loop_NTPase"/>
</dbReference>
<dbReference type="AlphaFoldDB" id="A0A4U0QRR4"/>
<sequence>MDGVMDYRDWLPIRAWGAEGGWSIDWAWFGAAPLTEPFFQDSIEAALRRPFNQALRRQTAMAELSRWREASPGVPLQALVYHASRCGSTLITRMLCALDSHAVYAEPPPLDAVLRAPWRDATAEAHQGAWLRDLVSALGQRRQGAEQCVVIKLDAWNIFEADRMRAAFPDVPGIYLYRHPLEIAVSHLRQPGRHMVPGLIGASPLAFAPDEAAAMPRVQFIARTLGRLLAAGLAQCEARHLLPVNYLELPHAVCGRLGDLLGVPPACNEAVLAQAAHHAKQPQATFAEDGASKRAEAPAALIEAIEQWAMPSYRALEALRSGSA</sequence>
<gene>
    <name evidence="1" type="ORF">FAZ21_01165</name>
</gene>
<comment type="caution">
    <text evidence="1">The sequence shown here is derived from an EMBL/GenBank/DDBJ whole genome shotgun (WGS) entry which is preliminary data.</text>
</comment>
<dbReference type="Gene3D" id="3.40.50.300">
    <property type="entry name" value="P-loop containing nucleotide triphosphate hydrolases"/>
    <property type="match status" value="1"/>
</dbReference>
<dbReference type="OrthoDB" id="5380394at2"/>
<dbReference type="Proteomes" id="UP000310016">
    <property type="component" value="Unassembled WGS sequence"/>
</dbReference>
<keyword evidence="2" id="KW-1185">Reference proteome</keyword>
<dbReference type="GO" id="GO:0016740">
    <property type="term" value="F:transferase activity"/>
    <property type="evidence" value="ECO:0007669"/>
    <property type="project" value="UniProtKB-KW"/>
</dbReference>
<name>A0A4U0QRR4_9NEIS</name>
<proteinExistence type="predicted"/>
<dbReference type="EMBL" id="SUMF01000001">
    <property type="protein sequence ID" value="TJZ78924.1"/>
    <property type="molecule type" value="Genomic_DNA"/>
</dbReference>